<dbReference type="AlphaFoldDB" id="G4ZJB5"/>
<dbReference type="KEGG" id="psoj:PHYSODRAFT_300959"/>
<dbReference type="RefSeq" id="XP_009527247.1">
    <property type="nucleotide sequence ID" value="XM_009528952.1"/>
</dbReference>
<accession>G4ZJB5</accession>
<organism evidence="2 3">
    <name type="scientific">Phytophthora sojae (strain P6497)</name>
    <name type="common">Soybean stem and root rot agent</name>
    <name type="synonym">Phytophthora megasperma f. sp. glycines</name>
    <dbReference type="NCBI Taxonomy" id="1094619"/>
    <lineage>
        <taxon>Eukaryota</taxon>
        <taxon>Sar</taxon>
        <taxon>Stramenopiles</taxon>
        <taxon>Oomycota</taxon>
        <taxon>Peronosporomycetes</taxon>
        <taxon>Peronosporales</taxon>
        <taxon>Peronosporaceae</taxon>
        <taxon>Phytophthora</taxon>
    </lineage>
</organism>
<evidence type="ECO:0000313" key="3">
    <source>
        <dbReference type="Proteomes" id="UP000002640"/>
    </source>
</evidence>
<dbReference type="InParanoid" id="G4ZJB5"/>
<dbReference type="Proteomes" id="UP000002640">
    <property type="component" value="Unassembled WGS sequence"/>
</dbReference>
<dbReference type="EMBL" id="JH159154">
    <property type="protein sequence ID" value="EGZ18189.1"/>
    <property type="molecule type" value="Genomic_DNA"/>
</dbReference>
<protein>
    <submittedName>
        <fullName evidence="2">Uncharacterized protein</fullName>
    </submittedName>
</protein>
<feature type="compositionally biased region" description="Low complexity" evidence="1">
    <location>
        <begin position="326"/>
        <end position="343"/>
    </location>
</feature>
<evidence type="ECO:0000256" key="1">
    <source>
        <dbReference type="SAM" id="MobiDB-lite"/>
    </source>
</evidence>
<gene>
    <name evidence="2" type="ORF">PHYSODRAFT_300959</name>
</gene>
<proteinExistence type="predicted"/>
<feature type="region of interest" description="Disordered" evidence="1">
    <location>
        <begin position="319"/>
        <end position="397"/>
    </location>
</feature>
<keyword evidence="3" id="KW-1185">Reference proteome</keyword>
<dbReference type="GeneID" id="20641922"/>
<name>G4ZJB5_PHYSP</name>
<evidence type="ECO:0000313" key="2">
    <source>
        <dbReference type="EMBL" id="EGZ18189.1"/>
    </source>
</evidence>
<feature type="compositionally biased region" description="Basic and acidic residues" evidence="1">
    <location>
        <begin position="353"/>
        <end position="368"/>
    </location>
</feature>
<reference evidence="2 3" key="1">
    <citation type="journal article" date="2006" name="Science">
        <title>Phytophthora genome sequences uncover evolutionary origins and mechanisms of pathogenesis.</title>
        <authorList>
            <person name="Tyler B.M."/>
            <person name="Tripathy S."/>
            <person name="Zhang X."/>
            <person name="Dehal P."/>
            <person name="Jiang R.H."/>
            <person name="Aerts A."/>
            <person name="Arredondo F.D."/>
            <person name="Baxter L."/>
            <person name="Bensasson D."/>
            <person name="Beynon J.L."/>
            <person name="Chapman J."/>
            <person name="Damasceno C.M."/>
            <person name="Dorrance A.E."/>
            <person name="Dou D."/>
            <person name="Dickerman A.W."/>
            <person name="Dubchak I.L."/>
            <person name="Garbelotto M."/>
            <person name="Gijzen M."/>
            <person name="Gordon S.G."/>
            <person name="Govers F."/>
            <person name="Grunwald N.J."/>
            <person name="Huang W."/>
            <person name="Ivors K.L."/>
            <person name="Jones R.W."/>
            <person name="Kamoun S."/>
            <person name="Krampis K."/>
            <person name="Lamour K.H."/>
            <person name="Lee M.K."/>
            <person name="McDonald W.H."/>
            <person name="Medina M."/>
            <person name="Meijer H.J."/>
            <person name="Nordberg E.K."/>
            <person name="Maclean D.J."/>
            <person name="Ospina-Giraldo M.D."/>
            <person name="Morris P.F."/>
            <person name="Phuntumart V."/>
            <person name="Putnam N.H."/>
            <person name="Rash S."/>
            <person name="Rose J.K."/>
            <person name="Sakihama Y."/>
            <person name="Salamov A.A."/>
            <person name="Savidor A."/>
            <person name="Scheuring C.F."/>
            <person name="Smith B.M."/>
            <person name="Sobral B.W."/>
            <person name="Terry A."/>
            <person name="Torto-Alalibo T.A."/>
            <person name="Win J."/>
            <person name="Xu Z."/>
            <person name="Zhang H."/>
            <person name="Grigoriev I.V."/>
            <person name="Rokhsar D.S."/>
            <person name="Boore J.L."/>
        </authorList>
    </citation>
    <scope>NUCLEOTIDE SEQUENCE [LARGE SCALE GENOMIC DNA]</scope>
    <source>
        <strain evidence="2 3">P6497</strain>
    </source>
</reference>
<sequence>MIGCGKTDQKMNNTPLPPPLQVAPPCELLNCSRPGALQYNYRYVCRAHFDELSCPYSTANGFFSTRPRTSPPSPQKVKQGARAHGQEFYCKRHKTHVMELTAHVVGQALPVRERVNVHGNLVRLCQVGLCKKKGRTTVDEKFVCKDHARLLREKDQFVDQSQAAFLVRRDYIRGKCASHLAMPVCNYVGCDRDKVTAKYRGFFCAGHLPVIDDLRGKIMAAKSDGDFEVQIPLRYNEIFLRKFLDKGHVHFYNSLVAKHGYVAPVLREDRRPLKDCLTRQNTYKFTIGASIDVRAASLDAAPLLLDVQLPVRRRVPLQRAQRVRRAPAAALATSSTASSTPPTAGKPPTTSGGEERHVRLPWLQEERPAPAAHEGQQRRTRRAALSNRPLHEERQQLSGGLKVCKDHSLLLLHKERFVDKRNAQDYALHSAASQTRVCSYVGCSSTSVAQKYHGVFCAQHLPVIGDIRNRIMMAKCHGDEAIQIPLRYNEIFLRKFLDEGHVVYYNELVARHGFVSPTVHVGSRGLQGISHGPHIR</sequence>